<feature type="domain" description="Replicative helicase loading/DNA remodeling protein DnaB N-terminal winged helix" evidence="4">
    <location>
        <begin position="9"/>
        <end position="265"/>
    </location>
</feature>
<feature type="compositionally biased region" description="Basic and acidic residues" evidence="2">
    <location>
        <begin position="418"/>
        <end position="428"/>
    </location>
</feature>
<dbReference type="Pfam" id="PF25888">
    <property type="entry name" value="WHD_DnaB"/>
    <property type="match status" value="1"/>
</dbReference>
<gene>
    <name evidence="5" type="ORF">ACX51_03050</name>
</gene>
<dbReference type="AlphaFoldDB" id="A0A243PVI7"/>
<reference evidence="5 6" key="1">
    <citation type="journal article" date="2015" name="J. Am. Soc. Brew. Chem.">
        <title>Dissolved carbon dioxide selects for lactic acid bacteria able to grow in and spoil packaged beer.</title>
        <authorList>
            <person name="Bergsveinson J."/>
            <person name="Redekop A."/>
            <person name="Zoerb S."/>
            <person name="Ziola B."/>
        </authorList>
    </citation>
    <scope>NUCLEOTIDE SEQUENCE [LARGE SCALE GENOMIC DNA]</scope>
    <source>
        <strain evidence="5 6">CCC B1205</strain>
    </source>
</reference>
<dbReference type="RefSeq" id="WP_003584694.1">
    <property type="nucleotide sequence ID" value="NZ_AFYO01000037.1"/>
</dbReference>
<evidence type="ECO:0000256" key="2">
    <source>
        <dbReference type="SAM" id="MobiDB-lite"/>
    </source>
</evidence>
<comment type="caution">
    <text evidence="5">The sequence shown here is derived from an EMBL/GenBank/DDBJ whole genome shotgun (WGS) entry which is preliminary data.</text>
</comment>
<name>A0A243PVI7_LACPA</name>
<feature type="region of interest" description="Disordered" evidence="2">
    <location>
        <begin position="385"/>
        <end position="428"/>
    </location>
</feature>
<evidence type="ECO:0000256" key="1">
    <source>
        <dbReference type="ARBA" id="ARBA00093462"/>
    </source>
</evidence>
<dbReference type="Proteomes" id="UP000237433">
    <property type="component" value="Unassembled WGS sequence"/>
</dbReference>
<comment type="similarity">
    <text evidence="1">Belongs to the DnaB/DnaD family.</text>
</comment>
<dbReference type="EMBL" id="LGIY01000003">
    <property type="protein sequence ID" value="POE43858.1"/>
    <property type="molecule type" value="Genomic_DNA"/>
</dbReference>
<dbReference type="InterPro" id="IPR006343">
    <property type="entry name" value="DnaB/C_C"/>
</dbReference>
<dbReference type="Pfam" id="PF07261">
    <property type="entry name" value="DnaB_2"/>
    <property type="match status" value="1"/>
</dbReference>
<evidence type="ECO:0000259" key="4">
    <source>
        <dbReference type="Pfam" id="PF25888"/>
    </source>
</evidence>
<feature type="domain" description="DnaB/C C-terminal" evidence="3">
    <location>
        <begin position="313"/>
        <end position="381"/>
    </location>
</feature>
<protein>
    <submittedName>
        <fullName evidence="5">Replication initiation protein</fullName>
    </submittedName>
</protein>
<evidence type="ECO:0000313" key="6">
    <source>
        <dbReference type="Proteomes" id="UP000237433"/>
    </source>
</evidence>
<dbReference type="InterPro" id="IPR058660">
    <property type="entry name" value="WHD_DnaB"/>
</dbReference>
<organism evidence="5 6">
    <name type="scientific">Lacticaseibacillus paracasei</name>
    <name type="common">Lactobacillus paracasei</name>
    <dbReference type="NCBI Taxonomy" id="1597"/>
    <lineage>
        <taxon>Bacteria</taxon>
        <taxon>Bacillati</taxon>
        <taxon>Bacillota</taxon>
        <taxon>Bacilli</taxon>
        <taxon>Lactobacillales</taxon>
        <taxon>Lactobacillaceae</taxon>
        <taxon>Lacticaseibacillus</taxon>
    </lineage>
</organism>
<accession>A0A243PVI7</accession>
<proteinExistence type="inferred from homology"/>
<sequence>MQRPDTFSPQAGFVLTKAGHLSDFDEKVAISLYQPLIGPIAMALYLSLWQEVKDRALVTDRRLQLWLLDLLDIDIDQLFNARVKLEAVGLLRTYTQVDSLGRYYAYELYAPVAPDAFFKDDLLGLLLYDKVGEKRYDELVGQFSLKPVRRPEWQEITASFLDVFRFDHDLSKEPPAVVAAKSDMTQKEATRPRLGTGGGYDWALVKAMLANSNIQAGQLATHQEALYQIAGFYGIQPPDFARLISRATDVMTGKINLSQLRRLAEQGYTRAQPHAQPTTTTAPPKVASADEALLQKAKSMPPRQFLTAAKQAKNVRMYPANNELRAVQQLSERNVFDAPTINILIDYILRTNDSINQALLDAIANSWLKANVNSPEAALKQISDFEKQKASGQKRRQGSAKGPRQEKLPDWAQAGYKPKKETISETDKKILAEQMKKWKELNEQGGKTDGGHA</sequence>
<evidence type="ECO:0000259" key="3">
    <source>
        <dbReference type="Pfam" id="PF07261"/>
    </source>
</evidence>
<evidence type="ECO:0000313" key="5">
    <source>
        <dbReference type="EMBL" id="POE43858.1"/>
    </source>
</evidence>